<evidence type="ECO:0000256" key="6">
    <source>
        <dbReference type="ARBA" id="ARBA00022824"/>
    </source>
</evidence>
<evidence type="ECO:0000256" key="9">
    <source>
        <dbReference type="ARBA" id="ARBA00047280"/>
    </source>
</evidence>
<feature type="domain" description="CAAX prenyl protease 2/Lysostaphin resistance protein A-like" evidence="13">
    <location>
        <begin position="155"/>
        <end position="264"/>
    </location>
</feature>
<keyword evidence="7 12" id="KW-1133">Transmembrane helix</keyword>
<reference evidence="14" key="1">
    <citation type="journal article" date="2023" name="Mol. Phylogenet. Evol.">
        <title>Genome-scale phylogeny and comparative genomics of the fungal order Sordariales.</title>
        <authorList>
            <person name="Hensen N."/>
            <person name="Bonometti L."/>
            <person name="Westerberg I."/>
            <person name="Brannstrom I.O."/>
            <person name="Guillou S."/>
            <person name="Cros-Aarteil S."/>
            <person name="Calhoun S."/>
            <person name="Haridas S."/>
            <person name="Kuo A."/>
            <person name="Mondo S."/>
            <person name="Pangilinan J."/>
            <person name="Riley R."/>
            <person name="LaButti K."/>
            <person name="Andreopoulos B."/>
            <person name="Lipzen A."/>
            <person name="Chen C."/>
            <person name="Yan M."/>
            <person name="Daum C."/>
            <person name="Ng V."/>
            <person name="Clum A."/>
            <person name="Steindorff A."/>
            <person name="Ohm R.A."/>
            <person name="Martin F."/>
            <person name="Silar P."/>
            <person name="Natvig D.O."/>
            <person name="Lalanne C."/>
            <person name="Gautier V."/>
            <person name="Ament-Velasquez S.L."/>
            <person name="Kruys A."/>
            <person name="Hutchinson M.I."/>
            <person name="Powell A.J."/>
            <person name="Barry K."/>
            <person name="Miller A.N."/>
            <person name="Grigoriev I.V."/>
            <person name="Debuchy R."/>
            <person name="Gladieux P."/>
            <person name="Hiltunen Thoren M."/>
            <person name="Johannesson H."/>
        </authorList>
    </citation>
    <scope>NUCLEOTIDE SEQUENCE</scope>
    <source>
        <strain evidence="14">CBS 118394</strain>
    </source>
</reference>
<dbReference type="PANTHER" id="PTHR13046:SF0">
    <property type="entry name" value="CAAX PRENYL PROTEASE 2"/>
    <property type="match status" value="1"/>
</dbReference>
<reference evidence="14" key="2">
    <citation type="submission" date="2023-06" db="EMBL/GenBank/DDBJ databases">
        <authorList>
            <consortium name="Lawrence Berkeley National Laboratory"/>
            <person name="Haridas S."/>
            <person name="Hensen N."/>
            <person name="Bonometti L."/>
            <person name="Westerberg I."/>
            <person name="Brannstrom I.O."/>
            <person name="Guillou S."/>
            <person name="Cros-Aarteil S."/>
            <person name="Calhoun S."/>
            <person name="Kuo A."/>
            <person name="Mondo S."/>
            <person name="Pangilinan J."/>
            <person name="Riley R."/>
            <person name="Labutti K."/>
            <person name="Andreopoulos B."/>
            <person name="Lipzen A."/>
            <person name="Chen C."/>
            <person name="Yanf M."/>
            <person name="Daum C."/>
            <person name="Ng V."/>
            <person name="Clum A."/>
            <person name="Steindorff A."/>
            <person name="Ohm R."/>
            <person name="Martin F."/>
            <person name="Silar P."/>
            <person name="Natvig D."/>
            <person name="Lalanne C."/>
            <person name="Gautier V."/>
            <person name="Ament-Velasquez S.L."/>
            <person name="Kruys A."/>
            <person name="Hutchinson M.I."/>
            <person name="Powell A.J."/>
            <person name="Barry K."/>
            <person name="Miller A.N."/>
            <person name="Grigoriev I.V."/>
            <person name="Debuchy R."/>
            <person name="Gladieux P."/>
            <person name="Thoren M.H."/>
            <person name="Johannesson H."/>
        </authorList>
    </citation>
    <scope>NUCLEOTIDE SEQUENCE</scope>
    <source>
        <strain evidence="14">CBS 118394</strain>
    </source>
</reference>
<evidence type="ECO:0000313" key="14">
    <source>
        <dbReference type="EMBL" id="KAK3322351.1"/>
    </source>
</evidence>
<dbReference type="EC" id="3.4.26.1" evidence="10"/>
<evidence type="ECO:0000256" key="7">
    <source>
        <dbReference type="ARBA" id="ARBA00022989"/>
    </source>
</evidence>
<evidence type="ECO:0000256" key="3">
    <source>
        <dbReference type="ARBA" id="ARBA00022670"/>
    </source>
</evidence>
<accession>A0AAE0M7J3</accession>
<feature type="transmembrane region" description="Helical" evidence="12">
    <location>
        <begin position="311"/>
        <end position="329"/>
    </location>
</feature>
<feature type="transmembrane region" description="Helical" evidence="12">
    <location>
        <begin position="229"/>
        <end position="246"/>
    </location>
</feature>
<dbReference type="Pfam" id="PF02517">
    <property type="entry name" value="Rce1-like"/>
    <property type="match status" value="1"/>
</dbReference>
<evidence type="ECO:0000256" key="10">
    <source>
        <dbReference type="ARBA" id="ARBA00049729"/>
    </source>
</evidence>
<dbReference type="PANTHER" id="PTHR13046">
    <property type="entry name" value="PROTEASE U48 CAAX PRENYL PROTEASE RCE1"/>
    <property type="match status" value="1"/>
</dbReference>
<feature type="transmembrane region" description="Helical" evidence="12">
    <location>
        <begin position="192"/>
        <end position="209"/>
    </location>
</feature>
<evidence type="ECO:0000313" key="15">
    <source>
        <dbReference type="Proteomes" id="UP001283341"/>
    </source>
</evidence>
<feature type="transmembrane region" description="Helical" evidence="12">
    <location>
        <begin position="115"/>
        <end position="136"/>
    </location>
</feature>
<name>A0AAE0M7J3_9PEZI</name>
<evidence type="ECO:0000256" key="8">
    <source>
        <dbReference type="ARBA" id="ARBA00023136"/>
    </source>
</evidence>
<evidence type="ECO:0000256" key="12">
    <source>
        <dbReference type="SAM" id="Phobius"/>
    </source>
</evidence>
<comment type="caution">
    <text evidence="14">The sequence shown here is derived from an EMBL/GenBank/DDBJ whole genome shotgun (WGS) entry which is preliminary data.</text>
</comment>
<dbReference type="GO" id="GO:0004222">
    <property type="term" value="F:metalloendopeptidase activity"/>
    <property type="evidence" value="ECO:0007669"/>
    <property type="project" value="InterPro"/>
</dbReference>
<feature type="transmembrane region" description="Helical" evidence="12">
    <location>
        <begin position="68"/>
        <end position="88"/>
    </location>
</feature>
<dbReference type="Proteomes" id="UP001283341">
    <property type="component" value="Unassembled WGS sequence"/>
</dbReference>
<keyword evidence="6" id="KW-0256">Endoplasmic reticulum</keyword>
<dbReference type="InterPro" id="IPR039731">
    <property type="entry name" value="Rce1"/>
</dbReference>
<protein>
    <recommendedName>
        <fullName evidence="10">intramembrane prenyl-peptidase Rce1</fullName>
        <ecNumber evidence="10">3.4.26.1</ecNumber>
    </recommendedName>
</protein>
<evidence type="ECO:0000256" key="11">
    <source>
        <dbReference type="SAM" id="MobiDB-lite"/>
    </source>
</evidence>
<comment type="catalytic activity">
    <reaction evidence="9">
        <text>Hydrolyzes the peptide bond -P2-(S-farnesyl or geranylgeranyl)C-P1'-P2'-P3'-COOH where P1' and P2' are amino acids with aliphatic sidechains and P3' is any C-terminal residue.</text>
        <dbReference type="EC" id="3.4.26.1"/>
    </reaction>
</comment>
<evidence type="ECO:0000256" key="1">
    <source>
        <dbReference type="ARBA" id="ARBA00004477"/>
    </source>
</evidence>
<dbReference type="AlphaFoldDB" id="A0AAE0M7J3"/>
<feature type="region of interest" description="Disordered" evidence="11">
    <location>
        <begin position="281"/>
        <end position="303"/>
    </location>
</feature>
<dbReference type="GO" id="GO:0071586">
    <property type="term" value="P:CAAX-box protein processing"/>
    <property type="evidence" value="ECO:0007669"/>
    <property type="project" value="InterPro"/>
</dbReference>
<sequence>MPALRSVLDKLNPWHQKDEPPPPPPITIQTASILVVVYALIYFLPFYLSRTTRPSPTLSRDAPSVIRARITSVSVSCVVCCVATYLVLIRTSTTQLSPHDILHLMGVWPVAVADSFRVLFLTALLFLGPLFSYFVVEGGWRDWADGLQPLREVWSEWTAWRNMVAGPITEEILYRSTSIPLMIAAQTPITRTIYLVPFIFGLSHVHHFYEFRLTNPQVPVTVALLRSVFQLGYTTLFGAYATFAFVRTGSLLAVCAVHAFCNCMGLPQLWGRVQPPPPPSVISDPITRRPDPTKARGATGGATTPARKASLLWTVSYYSLLIVGAVLWWRNLWVLTDTANALVPTSAFFSSSY</sequence>
<evidence type="ECO:0000259" key="13">
    <source>
        <dbReference type="Pfam" id="PF02517"/>
    </source>
</evidence>
<feature type="transmembrane region" description="Helical" evidence="12">
    <location>
        <begin position="26"/>
        <end position="48"/>
    </location>
</feature>
<gene>
    <name evidence="14" type="ORF">B0H66DRAFT_495205</name>
</gene>
<keyword evidence="15" id="KW-1185">Reference proteome</keyword>
<evidence type="ECO:0000256" key="4">
    <source>
        <dbReference type="ARBA" id="ARBA00022692"/>
    </source>
</evidence>
<keyword evidence="8 12" id="KW-0472">Membrane</keyword>
<dbReference type="InterPro" id="IPR003675">
    <property type="entry name" value="Rce1/LyrA-like_dom"/>
</dbReference>
<keyword evidence="5" id="KW-0378">Hydrolase</keyword>
<dbReference type="GO" id="GO:0005789">
    <property type="term" value="C:endoplasmic reticulum membrane"/>
    <property type="evidence" value="ECO:0007669"/>
    <property type="project" value="UniProtKB-SubCell"/>
</dbReference>
<proteinExistence type="inferred from homology"/>
<keyword evidence="4 12" id="KW-0812">Transmembrane</keyword>
<comment type="similarity">
    <text evidence="2">Belongs to the peptidase U48 family.</text>
</comment>
<evidence type="ECO:0000256" key="5">
    <source>
        <dbReference type="ARBA" id="ARBA00022801"/>
    </source>
</evidence>
<evidence type="ECO:0000256" key="2">
    <source>
        <dbReference type="ARBA" id="ARBA00006897"/>
    </source>
</evidence>
<keyword evidence="3" id="KW-0645">Protease</keyword>
<organism evidence="14 15">
    <name type="scientific">Apodospora peruviana</name>
    <dbReference type="NCBI Taxonomy" id="516989"/>
    <lineage>
        <taxon>Eukaryota</taxon>
        <taxon>Fungi</taxon>
        <taxon>Dikarya</taxon>
        <taxon>Ascomycota</taxon>
        <taxon>Pezizomycotina</taxon>
        <taxon>Sordariomycetes</taxon>
        <taxon>Sordariomycetidae</taxon>
        <taxon>Sordariales</taxon>
        <taxon>Lasiosphaeriaceae</taxon>
        <taxon>Apodospora</taxon>
    </lineage>
</organism>
<comment type="subcellular location">
    <subcellularLocation>
        <location evidence="1">Endoplasmic reticulum membrane</location>
        <topology evidence="1">Multi-pass membrane protein</topology>
    </subcellularLocation>
</comment>
<dbReference type="EMBL" id="JAUEDM010000003">
    <property type="protein sequence ID" value="KAK3322351.1"/>
    <property type="molecule type" value="Genomic_DNA"/>
</dbReference>